<evidence type="ECO:0000313" key="6">
    <source>
        <dbReference type="Proteomes" id="UP000654075"/>
    </source>
</evidence>
<comment type="caution">
    <text evidence="5">The sequence shown here is derived from an EMBL/GenBank/DDBJ whole genome shotgun (WGS) entry which is preliminary data.</text>
</comment>
<reference evidence="5" key="1">
    <citation type="submission" date="2021-02" db="EMBL/GenBank/DDBJ databases">
        <authorList>
            <person name="Dougan E. K."/>
            <person name="Rhodes N."/>
            <person name="Thang M."/>
            <person name="Chan C."/>
        </authorList>
    </citation>
    <scope>NUCLEOTIDE SEQUENCE</scope>
</reference>
<dbReference type="OrthoDB" id="427669at2759"/>
<evidence type="ECO:0000256" key="3">
    <source>
        <dbReference type="SAM" id="MobiDB-lite"/>
    </source>
</evidence>
<feature type="compositionally biased region" description="Polar residues" evidence="3">
    <location>
        <begin position="142"/>
        <end position="158"/>
    </location>
</feature>
<dbReference type="PANTHER" id="PTHR23115">
    <property type="entry name" value="TRANSLATION FACTOR"/>
    <property type="match status" value="1"/>
</dbReference>
<dbReference type="AlphaFoldDB" id="A0A813FL73"/>
<feature type="domain" description="Tr-type G" evidence="4">
    <location>
        <begin position="494"/>
        <end position="620"/>
    </location>
</feature>
<accession>A0A813FL73</accession>
<evidence type="ECO:0000313" key="5">
    <source>
        <dbReference type="EMBL" id="CAE8613516.1"/>
    </source>
</evidence>
<dbReference type="GO" id="GO:0005525">
    <property type="term" value="F:GTP binding"/>
    <property type="evidence" value="ECO:0007669"/>
    <property type="project" value="UniProtKB-KW"/>
</dbReference>
<dbReference type="InterPro" id="IPR000795">
    <property type="entry name" value="T_Tr_GTP-bd_dom"/>
</dbReference>
<dbReference type="EMBL" id="CAJNNV010025265">
    <property type="protein sequence ID" value="CAE8613516.1"/>
    <property type="molecule type" value="Genomic_DNA"/>
</dbReference>
<proteinExistence type="predicted"/>
<dbReference type="Proteomes" id="UP000654075">
    <property type="component" value="Unassembled WGS sequence"/>
</dbReference>
<gene>
    <name evidence="5" type="ORF">PGLA1383_LOCUS31277</name>
</gene>
<protein>
    <recommendedName>
        <fullName evidence="4">Tr-type G domain-containing protein</fullName>
    </recommendedName>
</protein>
<dbReference type="InterPro" id="IPR027417">
    <property type="entry name" value="P-loop_NTPase"/>
</dbReference>
<dbReference type="Gene3D" id="3.40.50.300">
    <property type="entry name" value="P-loop containing nucleotide triphosphate hydrolases"/>
    <property type="match status" value="1"/>
</dbReference>
<dbReference type="GO" id="GO:0003924">
    <property type="term" value="F:GTPase activity"/>
    <property type="evidence" value="ECO:0007669"/>
    <property type="project" value="InterPro"/>
</dbReference>
<evidence type="ECO:0000259" key="4">
    <source>
        <dbReference type="Pfam" id="PF00009"/>
    </source>
</evidence>
<name>A0A813FL73_POLGL</name>
<dbReference type="InterPro" id="IPR050100">
    <property type="entry name" value="TRAFAC_GTPase_members"/>
</dbReference>
<dbReference type="SUPFAM" id="SSF52540">
    <property type="entry name" value="P-loop containing nucleoside triphosphate hydrolases"/>
    <property type="match status" value="1"/>
</dbReference>
<evidence type="ECO:0000256" key="2">
    <source>
        <dbReference type="ARBA" id="ARBA00023134"/>
    </source>
</evidence>
<feature type="region of interest" description="Disordered" evidence="3">
    <location>
        <begin position="127"/>
        <end position="184"/>
    </location>
</feature>
<dbReference type="Pfam" id="PF00009">
    <property type="entry name" value="GTP_EFTU"/>
    <property type="match status" value="1"/>
</dbReference>
<keyword evidence="1" id="KW-0547">Nucleotide-binding</keyword>
<evidence type="ECO:0000256" key="1">
    <source>
        <dbReference type="ARBA" id="ARBA00022741"/>
    </source>
</evidence>
<keyword evidence="2" id="KW-0342">GTP-binding</keyword>
<sequence length="716" mass="77170">MGESSLQDWLRNLDGEGGLDKYARPLAQVFGSPGDVKVAYLPRDAQGRVGFNVQFFEDFGIQNLRHRKVFRRWFEGFVAASGGSVMHARGRLPQREHADPGFRQPLQEMAQSGWQPWRSRANELDANAADEGEEGSMGWDSGAQSDSTAQSWSGQWWATRSGWGGNPSDWKGQGGMSAAEVKSSWAPHWTGSTRWWDSSRDSASKRSSVCWSSRDGWQPSASSRAVVVPAEGVSSASDASDAPTEIEVATPRLSAQGLRAAGVLRAAGGAAGSRWLHSAASGRGRSQELRSKEASGPLDPWLRGLDSSGALCRYRAPLQDFFDSPEQLFLAYTAPIGSGSKLRFDHSFFVEADITDEAHQCVFEHWFSRKLQHQEAFREKVVSEVGKGAAGAARAAVSSHRRRVVIDHTPDIQKRALAAEQNQLQAFIAGSSLATALKASSGDLAAKLRAIREAAEALPEQCAGLLRASGAWDARAVEKFLKASSEPAAETRMEQFATESRRFTLLDPPGQRRSVAQAWSALSQSDCAILVVSARASERASGLAKGGQTREHAVLAKSLGIDSLIVAVNKMDTADGDSPWSGARFEKIQTEISDALLSVGFQESQLQFVPICATSGKNLVLEGDEECQAGKGWYPGAPLLTLLEMTSLPSRYDSQGPLRVMVTGVEKKGNTLVGLARVEQGELETGSAVQLLPGPESGVQAIEVGGRDLVLLQVFF</sequence>
<keyword evidence="6" id="KW-1185">Reference proteome</keyword>
<organism evidence="5 6">
    <name type="scientific">Polarella glacialis</name>
    <name type="common">Dinoflagellate</name>
    <dbReference type="NCBI Taxonomy" id="89957"/>
    <lineage>
        <taxon>Eukaryota</taxon>
        <taxon>Sar</taxon>
        <taxon>Alveolata</taxon>
        <taxon>Dinophyceae</taxon>
        <taxon>Suessiales</taxon>
        <taxon>Suessiaceae</taxon>
        <taxon>Polarella</taxon>
    </lineage>
</organism>
<dbReference type="Gene3D" id="2.40.30.10">
    <property type="entry name" value="Translation factors"/>
    <property type="match status" value="1"/>
</dbReference>